<dbReference type="InterPro" id="IPR029062">
    <property type="entry name" value="Class_I_gatase-like"/>
</dbReference>
<comment type="function">
    <text evidence="1">Catalyzes the synthesis of GMP from XMP.</text>
</comment>
<evidence type="ECO:0000256" key="9">
    <source>
        <dbReference type="ARBA" id="ARBA00022962"/>
    </source>
</evidence>
<protein>
    <recommendedName>
        <fullName evidence="3">GMP synthase (glutamine-hydrolyzing)</fullName>
        <ecNumber evidence="3">6.3.5.2</ecNumber>
    </recommendedName>
    <alternativeName>
        <fullName evidence="10">Glutamine amidotransferase</fullName>
    </alternativeName>
</protein>
<dbReference type="Proteomes" id="UP000657006">
    <property type="component" value="Unassembled WGS sequence"/>
</dbReference>
<keyword evidence="7 11" id="KW-0658">Purine biosynthesis</keyword>
<feature type="binding site" evidence="11">
    <location>
        <begin position="148"/>
        <end position="154"/>
    </location>
    <ligand>
        <name>ATP</name>
        <dbReference type="ChEBI" id="CHEBI:30616"/>
    </ligand>
</feature>
<evidence type="ECO:0000256" key="10">
    <source>
        <dbReference type="ARBA" id="ARBA00031356"/>
    </source>
</evidence>
<name>A0A926DNQ4_9FIRM</name>
<dbReference type="InterPro" id="IPR014729">
    <property type="entry name" value="Rossmann-like_a/b/a_fold"/>
</dbReference>
<dbReference type="InterPro" id="IPR025777">
    <property type="entry name" value="GMPS_ATP_PPase_dom"/>
</dbReference>
<keyword evidence="5 11" id="KW-0547">Nucleotide-binding</keyword>
<dbReference type="SUPFAM" id="SSF52317">
    <property type="entry name" value="Class I glutamine amidotransferase-like"/>
    <property type="match status" value="1"/>
</dbReference>
<dbReference type="Gene3D" id="3.30.300.10">
    <property type="match status" value="1"/>
</dbReference>
<dbReference type="PANTHER" id="PTHR11922">
    <property type="entry name" value="GMP SYNTHASE-RELATED"/>
    <property type="match status" value="1"/>
</dbReference>
<comment type="pathway">
    <text evidence="2">Purine metabolism; GMP biosynthesis; GMP from XMP (L-Gln route): step 1/1.</text>
</comment>
<sequence length="435" mass="48233">MKQDMIVILDLGSTDNTGVARKIRDLGVYSEIYPHDITVDELAALPGVKGLILNGGPNHMVDGTAIDVCPQLYRAGYPILAVSHPRKDGGEALDCWPADEASYTQLLKTFVFDTCGADANWNMKNFIEDQVELVRRQVGDRKVLLALSGGVDSSVVAALLIRAIGNQLYCVHVNHGLMRKDESESVVRVFRDQLNANLTYVDASERFLNALAGVSDPEAKRKIIGSEFIRVFEEEARKLEGIDFLAQGTIYPDIVESGTKTAKIVKSHHNVGGLPDDLQFALVEPLKQLFKDEVRRCGVELGLPDEMVYRQPFPGPGLGVRCLGAITRERLEAVREADAILREEFALAGLDHKVWQYFTIVPDFKSVGVKDNARCFEYPVIIRAINTVDAMTATVEPVDWAVLGKITDRILKEVKNVNRVCYDLSPKPPATIEWE</sequence>
<evidence type="ECO:0000256" key="2">
    <source>
        <dbReference type="ARBA" id="ARBA00005153"/>
    </source>
</evidence>
<dbReference type="AlphaFoldDB" id="A0A926DNQ4"/>
<dbReference type="GO" id="GO:0005524">
    <property type="term" value="F:ATP binding"/>
    <property type="evidence" value="ECO:0007669"/>
    <property type="project" value="UniProtKB-UniRule"/>
</dbReference>
<dbReference type="RefSeq" id="WP_177714074.1">
    <property type="nucleotide sequence ID" value="NZ_JACRSQ010000002.1"/>
</dbReference>
<dbReference type="FunFam" id="3.30.300.10:FF:000002">
    <property type="entry name" value="GMP synthase [glutamine-hydrolyzing]"/>
    <property type="match status" value="1"/>
</dbReference>
<keyword evidence="4 13" id="KW-0436">Ligase</keyword>
<dbReference type="Pfam" id="PF00117">
    <property type="entry name" value="GATase"/>
    <property type="match status" value="1"/>
</dbReference>
<evidence type="ECO:0000256" key="4">
    <source>
        <dbReference type="ARBA" id="ARBA00022598"/>
    </source>
</evidence>
<dbReference type="EMBL" id="JACRSQ010000002">
    <property type="protein sequence ID" value="MBC8542363.1"/>
    <property type="molecule type" value="Genomic_DNA"/>
</dbReference>
<proteinExistence type="predicted"/>
<dbReference type="CDD" id="cd01997">
    <property type="entry name" value="GMP_synthase_C"/>
    <property type="match status" value="1"/>
</dbReference>
<evidence type="ECO:0000256" key="6">
    <source>
        <dbReference type="ARBA" id="ARBA00022749"/>
    </source>
</evidence>
<evidence type="ECO:0000256" key="7">
    <source>
        <dbReference type="ARBA" id="ARBA00022755"/>
    </source>
</evidence>
<keyword evidence="14" id="KW-1185">Reference proteome</keyword>
<dbReference type="SUPFAM" id="SSF52402">
    <property type="entry name" value="Adenine nucleotide alpha hydrolases-like"/>
    <property type="match status" value="1"/>
</dbReference>
<organism evidence="13 14">
    <name type="scientific">Bianquea renquensis</name>
    <dbReference type="NCBI Taxonomy" id="2763661"/>
    <lineage>
        <taxon>Bacteria</taxon>
        <taxon>Bacillati</taxon>
        <taxon>Bacillota</taxon>
        <taxon>Clostridia</taxon>
        <taxon>Eubacteriales</taxon>
        <taxon>Bianqueaceae</taxon>
        <taxon>Bianquea</taxon>
    </lineage>
</organism>
<dbReference type="PANTHER" id="PTHR11922:SF2">
    <property type="entry name" value="GMP SYNTHASE [GLUTAMINE-HYDROLYZING]"/>
    <property type="match status" value="1"/>
</dbReference>
<keyword evidence="9" id="KW-0315">Glutamine amidotransferase</keyword>
<evidence type="ECO:0000256" key="3">
    <source>
        <dbReference type="ARBA" id="ARBA00012746"/>
    </source>
</evidence>
<dbReference type="NCBIfam" id="NF000848">
    <property type="entry name" value="PRK00074.1"/>
    <property type="match status" value="1"/>
</dbReference>
<evidence type="ECO:0000313" key="13">
    <source>
        <dbReference type="EMBL" id="MBC8542363.1"/>
    </source>
</evidence>
<dbReference type="Gene3D" id="3.40.50.620">
    <property type="entry name" value="HUPs"/>
    <property type="match status" value="1"/>
</dbReference>
<dbReference type="NCBIfam" id="TIGR00884">
    <property type="entry name" value="guaA_Cterm"/>
    <property type="match status" value="1"/>
</dbReference>
<dbReference type="InterPro" id="IPR022310">
    <property type="entry name" value="NAD/GMP_synthase"/>
</dbReference>
<reference evidence="13" key="1">
    <citation type="submission" date="2020-08" db="EMBL/GenBank/DDBJ databases">
        <title>Genome public.</title>
        <authorList>
            <person name="Liu C."/>
            <person name="Sun Q."/>
        </authorList>
    </citation>
    <scope>NUCLEOTIDE SEQUENCE</scope>
    <source>
        <strain evidence="13">NSJ-32</strain>
    </source>
</reference>
<feature type="domain" description="GMPS ATP-PPase" evidence="12">
    <location>
        <begin position="121"/>
        <end position="310"/>
    </location>
</feature>
<dbReference type="Pfam" id="PF00958">
    <property type="entry name" value="GMP_synt_C"/>
    <property type="match status" value="1"/>
</dbReference>
<comment type="caution">
    <text evidence="13">The sequence shown here is derived from an EMBL/GenBank/DDBJ whole genome shotgun (WGS) entry which is preliminary data.</text>
</comment>
<dbReference type="InterPro" id="IPR001674">
    <property type="entry name" value="GMP_synth_C"/>
</dbReference>
<keyword evidence="8 11" id="KW-0067">ATP-binding</keyword>
<dbReference type="FunFam" id="3.40.50.620:FF:000001">
    <property type="entry name" value="GMP synthase [glutamine-hydrolyzing]"/>
    <property type="match status" value="1"/>
</dbReference>
<dbReference type="SUPFAM" id="SSF54810">
    <property type="entry name" value="GMP synthetase C-terminal dimerisation domain"/>
    <property type="match status" value="1"/>
</dbReference>
<dbReference type="PROSITE" id="PS51553">
    <property type="entry name" value="GMPS_ATP_PPASE"/>
    <property type="match status" value="1"/>
</dbReference>
<accession>A0A926DNQ4</accession>
<evidence type="ECO:0000256" key="11">
    <source>
        <dbReference type="PROSITE-ProRule" id="PRU00886"/>
    </source>
</evidence>
<keyword evidence="6 11" id="KW-0332">GMP biosynthesis</keyword>
<evidence type="ECO:0000256" key="8">
    <source>
        <dbReference type="ARBA" id="ARBA00022840"/>
    </source>
</evidence>
<dbReference type="Gene3D" id="3.40.50.880">
    <property type="match status" value="1"/>
</dbReference>
<dbReference type="Pfam" id="PF02540">
    <property type="entry name" value="NAD_synthase"/>
    <property type="match status" value="1"/>
</dbReference>
<evidence type="ECO:0000259" key="12">
    <source>
        <dbReference type="PROSITE" id="PS51553"/>
    </source>
</evidence>
<evidence type="ECO:0000313" key="14">
    <source>
        <dbReference type="Proteomes" id="UP000657006"/>
    </source>
</evidence>
<gene>
    <name evidence="13" type="primary">guaA</name>
    <name evidence="13" type="ORF">H8730_02225</name>
</gene>
<evidence type="ECO:0000256" key="5">
    <source>
        <dbReference type="ARBA" id="ARBA00022741"/>
    </source>
</evidence>
<dbReference type="GO" id="GO:0005829">
    <property type="term" value="C:cytosol"/>
    <property type="evidence" value="ECO:0007669"/>
    <property type="project" value="TreeGrafter"/>
</dbReference>
<evidence type="ECO:0000256" key="1">
    <source>
        <dbReference type="ARBA" id="ARBA00002332"/>
    </source>
</evidence>
<dbReference type="GO" id="GO:0003921">
    <property type="term" value="F:GMP synthase activity"/>
    <property type="evidence" value="ECO:0007669"/>
    <property type="project" value="InterPro"/>
</dbReference>
<dbReference type="EC" id="6.3.5.2" evidence="3"/>
<dbReference type="InterPro" id="IPR017926">
    <property type="entry name" value="GATASE"/>
</dbReference>